<keyword evidence="4" id="KW-0677">Repeat</keyword>
<dbReference type="InterPro" id="IPR052065">
    <property type="entry name" value="Compl_asym_regulator"/>
</dbReference>
<evidence type="ECO:0000256" key="3">
    <source>
        <dbReference type="ARBA" id="ARBA00022729"/>
    </source>
</evidence>
<feature type="signal peptide" evidence="7">
    <location>
        <begin position="1"/>
        <end position="21"/>
    </location>
</feature>
<organism evidence="8">
    <name type="scientific">Brugia malayi</name>
    <name type="common">Filarial nematode worm</name>
    <dbReference type="NCBI Taxonomy" id="6279"/>
    <lineage>
        <taxon>Eukaryota</taxon>
        <taxon>Metazoa</taxon>
        <taxon>Ecdysozoa</taxon>
        <taxon>Nematoda</taxon>
        <taxon>Chromadorea</taxon>
        <taxon>Rhabditida</taxon>
        <taxon>Spirurina</taxon>
        <taxon>Spiruromorpha</taxon>
        <taxon>Filarioidea</taxon>
        <taxon>Onchocercidae</taxon>
        <taxon>Brugia</taxon>
    </lineage>
</organism>
<evidence type="ECO:0000256" key="5">
    <source>
        <dbReference type="ARBA" id="ARBA00023157"/>
    </source>
</evidence>
<dbReference type="EMBL" id="LN856882">
    <property type="protein sequence ID" value="CRZ23556.1"/>
    <property type="molecule type" value="Genomic_DNA"/>
</dbReference>
<evidence type="ECO:0000313" key="8">
    <source>
        <dbReference type="EMBL" id="CRZ23556.1"/>
    </source>
</evidence>
<dbReference type="PROSITE" id="PS50092">
    <property type="entry name" value="TSP1"/>
    <property type="match status" value="9"/>
</dbReference>
<comment type="subcellular location">
    <subcellularLocation>
        <location evidence="1">Secreted</location>
    </subcellularLocation>
</comment>
<reference evidence="8" key="1">
    <citation type="journal article" date="2007" name="Science">
        <title>Draft genome of the filarial nematode parasite Brugia malayi.</title>
        <authorList>
            <person name="Ghedin E."/>
            <person name="Wang S."/>
            <person name="Spiro D."/>
            <person name="Caler E."/>
            <person name="Zhao Q."/>
            <person name="Crabtree J."/>
            <person name="Allen J.E."/>
            <person name="Delcher A.L."/>
            <person name="Guiliano D.B."/>
            <person name="Miranda-Saavedra D."/>
            <person name="Angiuoli S.V."/>
            <person name="Creasy T."/>
            <person name="Amedeo P."/>
            <person name="Haas B."/>
            <person name="El-Sayed N.M."/>
            <person name="Wortman J.R."/>
            <person name="Feldblyum T."/>
            <person name="Tallon L."/>
            <person name="Schatz M."/>
            <person name="Shumway M."/>
            <person name="Koo H."/>
            <person name="Salzberg S.L."/>
            <person name="Schobel S."/>
            <person name="Pertea M."/>
            <person name="Pop M."/>
            <person name="White O."/>
            <person name="Barton G.J."/>
            <person name="Carlow C.K."/>
            <person name="Crawford M.J."/>
            <person name="Daub J."/>
            <person name="Dimmic M.W."/>
            <person name="Estes C.F."/>
            <person name="Foster J.M."/>
            <person name="Ganatra M."/>
            <person name="Gregory W.F."/>
            <person name="Johnson N.M."/>
            <person name="Jin J."/>
            <person name="Komuniecki R."/>
            <person name="Korf I."/>
            <person name="Kumar S."/>
            <person name="Laney S."/>
            <person name="Li B.W."/>
            <person name="Li W."/>
            <person name="Lindblom T.H."/>
            <person name="Lustigman S."/>
            <person name="Ma D."/>
            <person name="Maina C.V."/>
            <person name="Martin D.M."/>
            <person name="McCarter J.P."/>
            <person name="McReynolds L."/>
            <person name="Mitreva M."/>
            <person name="Nutman T.B."/>
            <person name="Parkinson J."/>
            <person name="Peregrin-Alvarez J.M."/>
            <person name="Poole C."/>
            <person name="Ren Q."/>
            <person name="Saunders L."/>
            <person name="Sluder A.E."/>
            <person name="Smith K."/>
            <person name="Stanke M."/>
            <person name="Unnasch T.R."/>
            <person name="Ware J."/>
            <person name="Wei A.D."/>
            <person name="Weil G."/>
            <person name="Williams D.J."/>
            <person name="Zhang Y."/>
            <person name="Williams S.A."/>
            <person name="Fraser-Liggett C."/>
            <person name="Slatko B."/>
            <person name="Blaxter M.L."/>
            <person name="Scott A.L."/>
        </authorList>
    </citation>
    <scope>NUCLEOTIDE SEQUENCE</scope>
    <source>
        <strain evidence="8">FR3</strain>
    </source>
</reference>
<keyword evidence="5" id="KW-1015">Disulfide bond</keyword>
<protein>
    <submittedName>
        <fullName evidence="8">Bm5878</fullName>
    </submittedName>
</protein>
<dbReference type="PANTHER" id="PTHR22906">
    <property type="entry name" value="PROPERDIN"/>
    <property type="match status" value="1"/>
</dbReference>
<evidence type="ECO:0000313" key="9">
    <source>
        <dbReference type="WormBase" id="Bm5878"/>
    </source>
</evidence>
<evidence type="ECO:0000256" key="6">
    <source>
        <dbReference type="SAM" id="MobiDB-lite"/>
    </source>
</evidence>
<gene>
    <name evidence="8 9" type="ORF">Bm5878</name>
    <name evidence="8" type="ORF">BM_Bm5878</name>
</gene>
<dbReference type="Pfam" id="PF00090">
    <property type="entry name" value="TSP_1"/>
    <property type="match status" value="9"/>
</dbReference>
<dbReference type="AlphaFoldDB" id="A0A0H5S4B8"/>
<dbReference type="Gene3D" id="2.20.100.10">
    <property type="entry name" value="Thrombospondin type-1 (TSP1) repeat"/>
    <property type="match status" value="9"/>
</dbReference>
<evidence type="ECO:0000256" key="1">
    <source>
        <dbReference type="ARBA" id="ARBA00004613"/>
    </source>
</evidence>
<proteinExistence type="predicted"/>
<evidence type="ECO:0000256" key="2">
    <source>
        <dbReference type="ARBA" id="ARBA00022525"/>
    </source>
</evidence>
<dbReference type="WormBase" id="Bm5878">
    <property type="protein sequence ID" value="BM42355"/>
    <property type="gene ID" value="WBGene00226139"/>
</dbReference>
<feature type="region of interest" description="Disordered" evidence="6">
    <location>
        <begin position="309"/>
        <end position="363"/>
    </location>
</feature>
<dbReference type="InterPro" id="IPR036383">
    <property type="entry name" value="TSP1_rpt_sf"/>
</dbReference>
<dbReference type="SMART" id="SM00209">
    <property type="entry name" value="TSP1"/>
    <property type="match status" value="9"/>
</dbReference>
<dbReference type="PANTHER" id="PTHR22906:SF43">
    <property type="entry name" value="PROPERDIN"/>
    <property type="match status" value="1"/>
</dbReference>
<dbReference type="PRINTS" id="PR01217">
    <property type="entry name" value="PRICHEXTENSN"/>
</dbReference>
<evidence type="ECO:0000256" key="7">
    <source>
        <dbReference type="SAM" id="SignalP"/>
    </source>
</evidence>
<dbReference type="InterPro" id="IPR000884">
    <property type="entry name" value="TSP1_rpt"/>
</dbReference>
<sequence>MLRILVLFFSLSSLLPSFINGLAGNYSTNDGNMTVFEVSNAVKTDETPVDNLTSVLNATEIESLCLRMHNNTAFMGIQPFTRLMLYSASECRRNCVDLYPKCVAVMFYYLHEREKNHICYLFSKNSIDEDVALVPEKPMKKLDMIRSLEIVADCHQFDPFPPLFTDFTTSTDGVSKKKRDVGYDRPIETTGPWSAWSECSTRSGRQVRSQLCEYGRNIQRRRCSSSASHHALGYGVKITSYAPSIDISISYPPYPYQHPDVSSDEYKRIMSAHSKQMAQSCCYWQDYFRQKTNLANGHKMQIQQQLGVRDGCPTTCSTSTQSKLQPLPYSQPQPQAPVYSQPQPQAPVYGPQPQLPVYGPQPQPSVYGLQPQAPVYGPQPQAPVYGPQPQAPVYGPQPQAPVYGPQPQVPVYGPQPQLPADVQAPISVWSSWSEWSFCSATCGIGMIQRYRICNTGQCKGENVEWRTCHQTVPCVASWADWTSWSSCSATCGMGEKTRSRYCYLGANYCTGSDHEVTQCETAPCPGWGQWESWSYCSVTCGTGIKRRTRICNGDKCIGDTYQESHCYQEQCEGWSEWQEWSACSVSCGEGVIIRERVCMGRNCIGESSEQNICVEEACSTWQEWGEWSTCSAKCNFGISTRRRLCHGIFCPGKRMEVMPCHAGRCAMWSTWQEWSECSVTCDSGIQQRYRNCIGDNCMGSTEDMKYCETGISCPQWTKWTAWSRCSHDCGIGERIRYRECSSAGEPTDSCEGQKSETAVCLERLCCEWTAWTSWTPCSHMCGTGRSSRTKMCLRLGYEQDDSSCTGQCYGNSREDKTCSEQISCATPTYPPICVRVTGYTPGLPSTAVAPSTDGSCPPGYVLAPGVSGYIPTSITPGYTPTSITPGYIPASITSGYTPGISASGYVSAPETPDYTVVPTAAGYVPSPSVPGYFPPPSTSGYPAAPGVSGYVFVPGTPDYVVASYAPGYVTLPSAPGYVTLPSAPGYVLPRSAPGYFLTPSGYAMPAGIFIEVRCHWAEWYQWSACEKTCYHHVKRRTRHCIGEDECMCSGDAQEEINCLLPPECRI</sequence>
<accession>A0A0H5S4B8</accession>
<dbReference type="SUPFAM" id="SSF82895">
    <property type="entry name" value="TSP-1 type 1 repeat"/>
    <property type="match status" value="9"/>
</dbReference>
<evidence type="ECO:0000256" key="4">
    <source>
        <dbReference type="ARBA" id="ARBA00022737"/>
    </source>
</evidence>
<keyword evidence="2" id="KW-0964">Secreted</keyword>
<dbReference type="OMA" id="WPTPRTC"/>
<feature type="chain" id="PRO_5009773666" evidence="7">
    <location>
        <begin position="22"/>
        <end position="1066"/>
    </location>
</feature>
<keyword evidence="3 7" id="KW-0732">Signal</keyword>
<name>A0A0H5S4B8_BRUMA</name>
<reference evidence="8" key="2">
    <citation type="submission" date="2012-12" db="EMBL/GenBank/DDBJ databases">
        <authorList>
            <person name="Gao Y.W."/>
            <person name="Fan S.T."/>
            <person name="Sun H.T."/>
            <person name="Wang Z."/>
            <person name="Gao X.L."/>
            <person name="Li Y.G."/>
            <person name="Wang T.C."/>
            <person name="Zhang K."/>
            <person name="Xu W.W."/>
            <person name="Yu Z.J."/>
            <person name="Xia X.Z."/>
        </authorList>
    </citation>
    <scope>NUCLEOTIDE SEQUENCE</scope>
    <source>
        <strain evidence="8">FR3</strain>
    </source>
</reference>